<keyword evidence="1" id="KW-0479">Metal-binding</keyword>
<dbReference type="AlphaFoldDB" id="A0A8J2KK70"/>
<dbReference type="PROSITE" id="PS50004">
    <property type="entry name" value="C2"/>
    <property type="match status" value="1"/>
</dbReference>
<sequence>MTKFLLLFLLAFSSIVDCHRIRFRISGSHLPDTDRRRTIDPYVRVFYRRTLAGRVMDLSLGKTRYLLDNNSPKWEKHFQFNYKAGTHQILHFKLYDKDAVKDDFIGDGYLDMDEYVQQGQYAVLPLKTGKLYICGF</sequence>
<feature type="domain" description="C2" evidence="4">
    <location>
        <begin position="1"/>
        <end position="126"/>
    </location>
</feature>
<evidence type="ECO:0000256" key="1">
    <source>
        <dbReference type="ARBA" id="ARBA00022723"/>
    </source>
</evidence>
<dbReference type="CDD" id="cd00030">
    <property type="entry name" value="C2"/>
    <property type="match status" value="1"/>
</dbReference>
<dbReference type="EMBL" id="CAJVCH010452714">
    <property type="protein sequence ID" value="CAG7819556.1"/>
    <property type="molecule type" value="Genomic_DNA"/>
</dbReference>
<evidence type="ECO:0000313" key="5">
    <source>
        <dbReference type="EMBL" id="CAG7819556.1"/>
    </source>
</evidence>
<name>A0A8J2KK70_9HEXA</name>
<dbReference type="Proteomes" id="UP000708208">
    <property type="component" value="Unassembled WGS sequence"/>
</dbReference>
<keyword evidence="2" id="KW-0106">Calcium</keyword>
<dbReference type="GO" id="GO:0046872">
    <property type="term" value="F:metal ion binding"/>
    <property type="evidence" value="ECO:0007669"/>
    <property type="project" value="UniProtKB-KW"/>
</dbReference>
<keyword evidence="6" id="KW-1185">Reference proteome</keyword>
<dbReference type="SMART" id="SM00239">
    <property type="entry name" value="C2"/>
    <property type="match status" value="1"/>
</dbReference>
<reference evidence="5" key="1">
    <citation type="submission" date="2021-06" db="EMBL/GenBank/DDBJ databases">
        <authorList>
            <person name="Hodson N. C."/>
            <person name="Mongue J. A."/>
            <person name="Jaron S. K."/>
        </authorList>
    </citation>
    <scope>NUCLEOTIDE SEQUENCE</scope>
</reference>
<dbReference type="OrthoDB" id="270970at2759"/>
<comment type="caution">
    <text evidence="5">The sequence shown here is derived from an EMBL/GenBank/DDBJ whole genome shotgun (WGS) entry which is preliminary data.</text>
</comment>
<dbReference type="PANTHER" id="PTHR45911">
    <property type="entry name" value="C2 DOMAIN-CONTAINING PROTEIN"/>
    <property type="match status" value="1"/>
</dbReference>
<organism evidence="5 6">
    <name type="scientific">Allacma fusca</name>
    <dbReference type="NCBI Taxonomy" id="39272"/>
    <lineage>
        <taxon>Eukaryota</taxon>
        <taxon>Metazoa</taxon>
        <taxon>Ecdysozoa</taxon>
        <taxon>Arthropoda</taxon>
        <taxon>Hexapoda</taxon>
        <taxon>Collembola</taxon>
        <taxon>Symphypleona</taxon>
        <taxon>Sminthuridae</taxon>
        <taxon>Allacma</taxon>
    </lineage>
</organism>
<protein>
    <recommendedName>
        <fullName evidence="4">C2 domain-containing protein</fullName>
    </recommendedName>
</protein>
<accession>A0A8J2KK70</accession>
<dbReference type="Pfam" id="PF00168">
    <property type="entry name" value="C2"/>
    <property type="match status" value="1"/>
</dbReference>
<keyword evidence="3" id="KW-0732">Signal</keyword>
<dbReference type="InterPro" id="IPR000008">
    <property type="entry name" value="C2_dom"/>
</dbReference>
<proteinExistence type="predicted"/>
<feature type="signal peptide" evidence="3">
    <location>
        <begin position="1"/>
        <end position="18"/>
    </location>
</feature>
<evidence type="ECO:0000256" key="2">
    <source>
        <dbReference type="ARBA" id="ARBA00022837"/>
    </source>
</evidence>
<gene>
    <name evidence="5" type="ORF">AFUS01_LOCUS29994</name>
</gene>
<evidence type="ECO:0000313" key="6">
    <source>
        <dbReference type="Proteomes" id="UP000708208"/>
    </source>
</evidence>
<evidence type="ECO:0000259" key="4">
    <source>
        <dbReference type="PROSITE" id="PS50004"/>
    </source>
</evidence>
<feature type="chain" id="PRO_5035185320" description="C2 domain-containing protein" evidence="3">
    <location>
        <begin position="19"/>
        <end position="136"/>
    </location>
</feature>
<evidence type="ECO:0000256" key="3">
    <source>
        <dbReference type="SAM" id="SignalP"/>
    </source>
</evidence>